<gene>
    <name evidence="2" type="ORF">GTP81_28135</name>
</gene>
<evidence type="ECO:0000313" key="3">
    <source>
        <dbReference type="Proteomes" id="UP000484875"/>
    </source>
</evidence>
<dbReference type="Proteomes" id="UP000484875">
    <property type="component" value="Unassembled WGS sequence"/>
</dbReference>
<proteinExistence type="predicted"/>
<keyword evidence="1" id="KW-0732">Signal</keyword>
<feature type="chain" id="PRO_5032648720" evidence="1">
    <location>
        <begin position="28"/>
        <end position="175"/>
    </location>
</feature>
<keyword evidence="3" id="KW-1185">Reference proteome</keyword>
<evidence type="ECO:0000313" key="2">
    <source>
        <dbReference type="EMBL" id="MYN20616.1"/>
    </source>
</evidence>
<dbReference type="AlphaFoldDB" id="A0A845HW94"/>
<name>A0A845HW94_9BURK</name>
<protein>
    <submittedName>
        <fullName evidence="2">Uncharacterized protein</fullName>
    </submittedName>
</protein>
<sequence length="175" mass="19415">MSAKTPNIPCCIAFAAALAGMQGSAFAAEQECYPSVERYMIQTFGDHYLDDENLVVSERTYGRQHFYVAADLTPGTNHAEVLFNRTQPNRFCIALSTSMMAELRAVKFDSAGYPQEFVSVDQAPPGMPQQEVTYSLNAEHTAFHAAVCKEMTFKSQKRVKKPVPCNVFFAARSPL</sequence>
<comment type="caution">
    <text evidence="2">The sequence shown here is derived from an EMBL/GenBank/DDBJ whole genome shotgun (WGS) entry which is preliminary data.</text>
</comment>
<dbReference type="RefSeq" id="WP_161092928.1">
    <property type="nucleotide sequence ID" value="NZ_WWCV01000084.1"/>
</dbReference>
<dbReference type="EMBL" id="WWCV01000084">
    <property type="protein sequence ID" value="MYN20616.1"/>
    <property type="molecule type" value="Genomic_DNA"/>
</dbReference>
<feature type="signal peptide" evidence="1">
    <location>
        <begin position="1"/>
        <end position="27"/>
    </location>
</feature>
<organism evidence="2 3">
    <name type="scientific">Duganella vulcania</name>
    <dbReference type="NCBI Taxonomy" id="2692166"/>
    <lineage>
        <taxon>Bacteria</taxon>
        <taxon>Pseudomonadati</taxon>
        <taxon>Pseudomonadota</taxon>
        <taxon>Betaproteobacteria</taxon>
        <taxon>Burkholderiales</taxon>
        <taxon>Oxalobacteraceae</taxon>
        <taxon>Telluria group</taxon>
        <taxon>Duganella</taxon>
    </lineage>
</organism>
<reference evidence="2 3" key="1">
    <citation type="submission" date="2019-12" db="EMBL/GenBank/DDBJ databases">
        <title>Novel species isolated from a subtropical stream in China.</title>
        <authorList>
            <person name="Lu H."/>
        </authorList>
    </citation>
    <scope>NUCLEOTIDE SEQUENCE [LARGE SCALE GENOMIC DNA]</scope>
    <source>
        <strain evidence="2 3">FT107W</strain>
    </source>
</reference>
<evidence type="ECO:0000256" key="1">
    <source>
        <dbReference type="SAM" id="SignalP"/>
    </source>
</evidence>
<accession>A0A845HW94</accession>